<keyword evidence="5" id="KW-1185">Reference proteome</keyword>
<dbReference type="PANTHER" id="PTHR10579:SF43">
    <property type="entry name" value="ZINC FINGER (C3HC4-TYPE RING FINGER) FAMILY PROTEIN"/>
    <property type="match status" value="1"/>
</dbReference>
<feature type="compositionally biased region" description="Polar residues" evidence="1">
    <location>
        <begin position="25"/>
        <end position="40"/>
    </location>
</feature>
<feature type="signal peptide" evidence="2">
    <location>
        <begin position="1"/>
        <end position="21"/>
    </location>
</feature>
<evidence type="ECO:0000313" key="5">
    <source>
        <dbReference type="Proteomes" id="UP000318626"/>
    </source>
</evidence>
<feature type="chain" id="PRO_5021856055" evidence="2">
    <location>
        <begin position="22"/>
        <end position="582"/>
    </location>
</feature>
<evidence type="ECO:0000313" key="4">
    <source>
        <dbReference type="EMBL" id="QDU73192.1"/>
    </source>
</evidence>
<evidence type="ECO:0000256" key="1">
    <source>
        <dbReference type="SAM" id="MobiDB-lite"/>
    </source>
</evidence>
<dbReference type="SMART" id="SM00327">
    <property type="entry name" value="VWA"/>
    <property type="match status" value="1"/>
</dbReference>
<dbReference type="Pfam" id="PF12034">
    <property type="entry name" value="YfbK_C"/>
    <property type="match status" value="1"/>
</dbReference>
<dbReference type="Gene3D" id="3.40.50.410">
    <property type="entry name" value="von Willebrand factor, type A domain"/>
    <property type="match status" value="1"/>
</dbReference>
<keyword evidence="2" id="KW-0732">Signal</keyword>
<feature type="region of interest" description="Disordered" evidence="1">
    <location>
        <begin position="25"/>
        <end position="44"/>
    </location>
</feature>
<proteinExistence type="predicted"/>
<feature type="region of interest" description="Disordered" evidence="1">
    <location>
        <begin position="56"/>
        <end position="112"/>
    </location>
</feature>
<protein>
    <submittedName>
        <fullName evidence="4">von Willebrand factor</fullName>
    </submittedName>
</protein>
<dbReference type="RefSeq" id="WP_196782234.1">
    <property type="nucleotide sequence ID" value="NZ_CP036289.1"/>
</dbReference>
<organism evidence="4 5">
    <name type="scientific">Bremerella volcania</name>
    <dbReference type="NCBI Taxonomy" id="2527984"/>
    <lineage>
        <taxon>Bacteria</taxon>
        <taxon>Pseudomonadati</taxon>
        <taxon>Planctomycetota</taxon>
        <taxon>Planctomycetia</taxon>
        <taxon>Pirellulales</taxon>
        <taxon>Pirellulaceae</taxon>
        <taxon>Bremerella</taxon>
    </lineage>
</organism>
<dbReference type="InterPro" id="IPR022156">
    <property type="entry name" value="Uncharacterised_YfbK_N"/>
</dbReference>
<dbReference type="SUPFAM" id="SSF53300">
    <property type="entry name" value="vWA-like"/>
    <property type="match status" value="1"/>
</dbReference>
<evidence type="ECO:0000256" key="2">
    <source>
        <dbReference type="SAM" id="SignalP"/>
    </source>
</evidence>
<feature type="domain" description="VWFA" evidence="3">
    <location>
        <begin position="219"/>
        <end position="397"/>
    </location>
</feature>
<dbReference type="InterPro" id="IPR051266">
    <property type="entry name" value="CLCR"/>
</dbReference>
<evidence type="ECO:0000259" key="3">
    <source>
        <dbReference type="PROSITE" id="PS50234"/>
    </source>
</evidence>
<dbReference type="CDD" id="cd01465">
    <property type="entry name" value="vWA_subgroup"/>
    <property type="match status" value="1"/>
</dbReference>
<dbReference type="PROSITE" id="PS50234">
    <property type="entry name" value="VWFA"/>
    <property type="match status" value="1"/>
</dbReference>
<accession>A0A518C1U5</accession>
<name>A0A518C1U5_9BACT</name>
<dbReference type="Proteomes" id="UP000318626">
    <property type="component" value="Chromosome"/>
</dbReference>
<dbReference type="Pfam" id="PF12450">
    <property type="entry name" value="vWF_A"/>
    <property type="match status" value="1"/>
</dbReference>
<dbReference type="PROSITE" id="PS51257">
    <property type="entry name" value="PROKAR_LIPOPROTEIN"/>
    <property type="match status" value="1"/>
</dbReference>
<dbReference type="AlphaFoldDB" id="A0A518C1U5"/>
<dbReference type="InterPro" id="IPR021908">
    <property type="entry name" value="YfbK_C"/>
</dbReference>
<gene>
    <name evidence="4" type="ORF">Pan97_01590</name>
</gene>
<dbReference type="KEGG" id="bvo:Pan97_01590"/>
<dbReference type="InterPro" id="IPR002035">
    <property type="entry name" value="VWF_A"/>
</dbReference>
<dbReference type="Pfam" id="PF00092">
    <property type="entry name" value="VWA"/>
    <property type="match status" value="1"/>
</dbReference>
<dbReference type="PANTHER" id="PTHR10579">
    <property type="entry name" value="CALCIUM-ACTIVATED CHLORIDE CHANNEL REGULATOR"/>
    <property type="match status" value="1"/>
</dbReference>
<dbReference type="InterPro" id="IPR036465">
    <property type="entry name" value="vWFA_dom_sf"/>
</dbReference>
<dbReference type="EMBL" id="CP036289">
    <property type="protein sequence ID" value="QDU73192.1"/>
    <property type="molecule type" value="Genomic_DNA"/>
</dbReference>
<feature type="compositionally biased region" description="Gly residues" evidence="1">
    <location>
        <begin position="98"/>
        <end position="110"/>
    </location>
</feature>
<reference evidence="5" key="1">
    <citation type="submission" date="2019-02" db="EMBL/GenBank/DDBJ databases">
        <title>Deep-cultivation of Planctomycetes and their phenomic and genomic characterization uncovers novel biology.</title>
        <authorList>
            <person name="Wiegand S."/>
            <person name="Jogler M."/>
            <person name="Boedeker C."/>
            <person name="Pinto D."/>
            <person name="Vollmers J."/>
            <person name="Rivas-Marin E."/>
            <person name="Kohn T."/>
            <person name="Peeters S.H."/>
            <person name="Heuer A."/>
            <person name="Rast P."/>
            <person name="Oberbeckmann S."/>
            <person name="Bunk B."/>
            <person name="Jeske O."/>
            <person name="Meyerdierks A."/>
            <person name="Storesund J.E."/>
            <person name="Kallscheuer N."/>
            <person name="Luecker S."/>
            <person name="Lage O.M."/>
            <person name="Pohl T."/>
            <person name="Merkel B.J."/>
            <person name="Hornburger P."/>
            <person name="Mueller R.-W."/>
            <person name="Bruemmer F."/>
            <person name="Labrenz M."/>
            <person name="Spormann A.M."/>
            <person name="Op den Camp H."/>
            <person name="Overmann J."/>
            <person name="Amann R."/>
            <person name="Jetten M.S.M."/>
            <person name="Mascher T."/>
            <person name="Medema M.H."/>
            <person name="Devos D.P."/>
            <person name="Kaster A.-K."/>
            <person name="Ovreas L."/>
            <person name="Rohde M."/>
            <person name="Galperin M.Y."/>
            <person name="Jogler C."/>
        </authorList>
    </citation>
    <scope>NUCLEOTIDE SEQUENCE [LARGE SCALE GENOMIC DNA]</scope>
    <source>
        <strain evidence="5">Pan97</strain>
    </source>
</reference>
<sequence length="582" mass="63447" precursor="true">MKRFLLVSMLLLSAGFFGCDAKPASNQPGKLSQETNTKSETLNEELARRKDVAKNLRENYSPPPSPKGSFEDSGPNPHGFMPMSRQPLVLSSMPGDGQRPGEGQGPGIGGEKFDKIDENGFIAVNDQPLSTFSIDVDTASYSKIRFYLTSYRRLPPVDAVRIEEMVNYFVYDYPAPTDGEHPFAASLEVANCPWNPDHRLARVALKGKELDLTERPSSNLVFLLDVSGSMNQPNKLPLLKQGMKMLVDQLSENDMISIVVYAGAAGLVLEPTSGDQKAEIISALDQLHAGGSTNGGEGIQLAYKMATDHFLKGATNRVLLCTDGDFNVGTTSTGDLVRLAQEHAKKNIYLSILGFGSDNHNDSLLEQLSNKANGNYTFIDTQQEAKKVLVEQMAGTLVTIAKDVKIQVEFNPTKVAAYRLVGYENRLLKAEDFNDDKKDAGEIGAGHTVTAFYELIPFGTETTANGKIDDLKYQTERVPSEAAQSDELLTLKLRYKQPDSDTSTLMTSTIVDDGKDFAKASGDFQFAAAVAMFGMLLRDSEQTQKTSYAAIEEIAAPYAGGPGASYRAEFLEMVHQAEGLPK</sequence>